<dbReference type="EC" id="2.7.13.3" evidence="2"/>
<accession>R4YJG2</accession>
<dbReference type="Proteomes" id="UP000032749">
    <property type="component" value="Chromosome"/>
</dbReference>
<keyword evidence="5 8" id="KW-0418">Kinase</keyword>
<dbReference type="PRINTS" id="PR00344">
    <property type="entry name" value="BCTRLSENSOR"/>
</dbReference>
<dbReference type="AlphaFoldDB" id="R4YJG2"/>
<keyword evidence="3" id="KW-0808">Transferase</keyword>
<keyword evidence="9" id="KW-1185">Reference proteome</keyword>
<dbReference type="PROSITE" id="PS50109">
    <property type="entry name" value="HIS_KIN"/>
    <property type="match status" value="1"/>
</dbReference>
<dbReference type="InterPro" id="IPR004358">
    <property type="entry name" value="Sig_transdc_His_kin-like_C"/>
</dbReference>
<comment type="catalytic activity">
    <reaction evidence="1">
        <text>ATP + protein L-histidine = ADP + protein N-phospho-L-histidine.</text>
        <dbReference type="EC" id="2.7.13.3"/>
    </reaction>
</comment>
<dbReference type="EMBL" id="FO203512">
    <property type="protein sequence ID" value="CCK74190.1"/>
    <property type="molecule type" value="Genomic_DNA"/>
</dbReference>
<dbReference type="InterPro" id="IPR036890">
    <property type="entry name" value="HATPase_C_sf"/>
</dbReference>
<dbReference type="PANTHER" id="PTHR44936:SF10">
    <property type="entry name" value="SENSOR PROTEIN RSTB"/>
    <property type="match status" value="1"/>
</dbReference>
<evidence type="ECO:0000256" key="4">
    <source>
        <dbReference type="ARBA" id="ARBA00022741"/>
    </source>
</evidence>
<reference evidence="8 9" key="1">
    <citation type="journal article" date="2013" name="Nat. Commun.">
        <title>Genome sequence and functional genomic analysis of the oil-degrading bacterium Oleispira antarctica.</title>
        <authorList>
            <person name="Kube M."/>
            <person name="Chernikova T.N."/>
            <person name="Al-Ramahi Y."/>
            <person name="Beloqui A."/>
            <person name="Lopez-Cortez N."/>
            <person name="Guazzaroni M.E."/>
            <person name="Heipieper H.J."/>
            <person name="Klages S."/>
            <person name="Kotsyurbenko O.R."/>
            <person name="Langer I."/>
            <person name="Nechitaylo T.Y."/>
            <person name="Lunsdorf H."/>
            <person name="Fernandez M."/>
            <person name="Juarez S."/>
            <person name="Ciordia S."/>
            <person name="Singer A."/>
            <person name="Kagan O."/>
            <person name="Egorova O."/>
            <person name="Petit P.A."/>
            <person name="Stogios P."/>
            <person name="Kim Y."/>
            <person name="Tchigvintsev A."/>
            <person name="Flick R."/>
            <person name="Denaro R."/>
            <person name="Genovese M."/>
            <person name="Albar J.P."/>
            <person name="Reva O.N."/>
            <person name="Martinez-Gomariz M."/>
            <person name="Tran H."/>
            <person name="Ferrer M."/>
            <person name="Savchenko A."/>
            <person name="Yakunin A.F."/>
            <person name="Yakimov M.M."/>
            <person name="Golyshina O.V."/>
            <person name="Reinhardt R."/>
            <person name="Golyshin P.N."/>
        </authorList>
    </citation>
    <scope>NUCLEOTIDE SEQUENCE [LARGE SCALE GENOMIC DNA]</scope>
</reference>
<dbReference type="InterPro" id="IPR005467">
    <property type="entry name" value="His_kinase_dom"/>
</dbReference>
<dbReference type="Gene3D" id="3.30.565.10">
    <property type="entry name" value="Histidine kinase-like ATPase, C-terminal domain"/>
    <property type="match status" value="1"/>
</dbReference>
<keyword evidence="6" id="KW-0067">ATP-binding</keyword>
<dbReference type="PANTHER" id="PTHR44936">
    <property type="entry name" value="SENSOR PROTEIN CREC"/>
    <property type="match status" value="1"/>
</dbReference>
<evidence type="ECO:0000313" key="8">
    <source>
        <dbReference type="EMBL" id="CCK74190.1"/>
    </source>
</evidence>
<dbReference type="STRING" id="698738.OLEAN_C00140"/>
<evidence type="ECO:0000256" key="3">
    <source>
        <dbReference type="ARBA" id="ARBA00022679"/>
    </source>
</evidence>
<dbReference type="KEGG" id="oai:OLEAN_C00140"/>
<dbReference type="InterPro" id="IPR050980">
    <property type="entry name" value="2C_sensor_his_kinase"/>
</dbReference>
<dbReference type="SUPFAM" id="SSF55874">
    <property type="entry name" value="ATPase domain of HSP90 chaperone/DNA topoisomerase II/histidine kinase"/>
    <property type="match status" value="1"/>
</dbReference>
<protein>
    <recommendedName>
        <fullName evidence="2">histidine kinase</fullName>
        <ecNumber evidence="2">2.7.13.3</ecNumber>
    </recommendedName>
</protein>
<keyword evidence="4" id="KW-0547">Nucleotide-binding</keyword>
<evidence type="ECO:0000256" key="1">
    <source>
        <dbReference type="ARBA" id="ARBA00000085"/>
    </source>
</evidence>
<dbReference type="Pfam" id="PF02518">
    <property type="entry name" value="HATPase_c"/>
    <property type="match status" value="1"/>
</dbReference>
<dbReference type="HOGENOM" id="CLU_105049_0_0_6"/>
<organism evidence="8 9">
    <name type="scientific">Oleispira antarctica RB-8</name>
    <dbReference type="NCBI Taxonomy" id="698738"/>
    <lineage>
        <taxon>Bacteria</taxon>
        <taxon>Pseudomonadati</taxon>
        <taxon>Pseudomonadota</taxon>
        <taxon>Gammaproteobacteria</taxon>
        <taxon>Oceanospirillales</taxon>
        <taxon>Oceanospirillaceae</taxon>
        <taxon>Oleispira</taxon>
    </lineage>
</organism>
<dbReference type="GO" id="GO:0004673">
    <property type="term" value="F:protein histidine kinase activity"/>
    <property type="evidence" value="ECO:0007669"/>
    <property type="project" value="UniProtKB-EC"/>
</dbReference>
<sequence>MKQESKFEFLVAAYVHDLKNQLQSLSAQQDTLINELPTEYQLKLTPMLKQTNKIKDDTLRLVSVFRLENKDKFDMGDAWPKDTASNAIESCNLQFPNLSIKNNINHDAQGFYNEQLIQLALVTLITNSAQAGAKQVELSCEEHNSHSLSITIHDDGPGFSQDILDGLADTTKAEGTGLGLSFVEMICQAHQGAAQRGALTIVNAKDGAIATLFLP</sequence>
<dbReference type="InterPro" id="IPR003594">
    <property type="entry name" value="HATPase_dom"/>
</dbReference>
<feature type="domain" description="Histidine kinase" evidence="7">
    <location>
        <begin position="13"/>
        <end position="215"/>
    </location>
</feature>
<evidence type="ECO:0000256" key="2">
    <source>
        <dbReference type="ARBA" id="ARBA00012438"/>
    </source>
</evidence>
<proteinExistence type="predicted"/>
<dbReference type="SMART" id="SM00387">
    <property type="entry name" value="HATPase_c"/>
    <property type="match status" value="1"/>
</dbReference>
<evidence type="ECO:0000256" key="5">
    <source>
        <dbReference type="ARBA" id="ARBA00022777"/>
    </source>
</evidence>
<name>R4YJG2_OLEAN</name>
<evidence type="ECO:0000313" key="9">
    <source>
        <dbReference type="Proteomes" id="UP000032749"/>
    </source>
</evidence>
<dbReference type="GO" id="GO:0005524">
    <property type="term" value="F:ATP binding"/>
    <property type="evidence" value="ECO:0007669"/>
    <property type="project" value="UniProtKB-KW"/>
</dbReference>
<evidence type="ECO:0000256" key="6">
    <source>
        <dbReference type="ARBA" id="ARBA00022840"/>
    </source>
</evidence>
<evidence type="ECO:0000259" key="7">
    <source>
        <dbReference type="PROSITE" id="PS50109"/>
    </source>
</evidence>
<gene>
    <name evidence="8" type="ORF">OLEAN_C00140</name>
</gene>